<keyword evidence="3" id="KW-0653">Protein transport</keyword>
<dbReference type="PANTHER" id="PTHR12542:SF90">
    <property type="entry name" value="EXOCYST COMPLEX COMPONENT EXO70I"/>
    <property type="match status" value="1"/>
</dbReference>
<comment type="similarity">
    <text evidence="1 3">Belongs to the EXO70 family.</text>
</comment>
<feature type="domain" description="Exocyst complex subunit Exo70 C-terminal" evidence="4">
    <location>
        <begin position="3"/>
        <end position="133"/>
    </location>
</feature>
<evidence type="ECO:0000313" key="5">
    <source>
        <dbReference type="EMBL" id="KAK1269425.1"/>
    </source>
</evidence>
<evidence type="ECO:0000256" key="1">
    <source>
        <dbReference type="ARBA" id="ARBA00006756"/>
    </source>
</evidence>
<proteinExistence type="inferred from homology"/>
<reference evidence="5" key="1">
    <citation type="journal article" date="2023" name="Nat. Commun.">
        <title>Diploid and tetraploid genomes of Acorus and the evolution of monocots.</title>
        <authorList>
            <person name="Ma L."/>
            <person name="Liu K.W."/>
            <person name="Li Z."/>
            <person name="Hsiao Y.Y."/>
            <person name="Qi Y."/>
            <person name="Fu T."/>
            <person name="Tang G.D."/>
            <person name="Zhang D."/>
            <person name="Sun W.H."/>
            <person name="Liu D.K."/>
            <person name="Li Y."/>
            <person name="Chen G.Z."/>
            <person name="Liu X.D."/>
            <person name="Liao X.Y."/>
            <person name="Jiang Y.T."/>
            <person name="Yu X."/>
            <person name="Hao Y."/>
            <person name="Huang J."/>
            <person name="Zhao X.W."/>
            <person name="Ke S."/>
            <person name="Chen Y.Y."/>
            <person name="Wu W.L."/>
            <person name="Hsu J.L."/>
            <person name="Lin Y.F."/>
            <person name="Huang M.D."/>
            <person name="Li C.Y."/>
            <person name="Huang L."/>
            <person name="Wang Z.W."/>
            <person name="Zhao X."/>
            <person name="Zhong W.Y."/>
            <person name="Peng D.H."/>
            <person name="Ahmad S."/>
            <person name="Lan S."/>
            <person name="Zhang J.S."/>
            <person name="Tsai W.C."/>
            <person name="Van de Peer Y."/>
            <person name="Liu Z.J."/>
        </authorList>
    </citation>
    <scope>NUCLEOTIDE SEQUENCE</scope>
    <source>
        <strain evidence="5">SCP</strain>
    </source>
</reference>
<dbReference type="GO" id="GO:0000145">
    <property type="term" value="C:exocyst"/>
    <property type="evidence" value="ECO:0007669"/>
    <property type="project" value="InterPro"/>
</dbReference>
<evidence type="ECO:0000256" key="2">
    <source>
        <dbReference type="ARBA" id="ARBA00022448"/>
    </source>
</evidence>
<dbReference type="Proteomes" id="UP001179952">
    <property type="component" value="Unassembled WGS sequence"/>
</dbReference>
<comment type="caution">
    <text evidence="5">The sequence shown here is derived from an EMBL/GenBank/DDBJ whole genome shotgun (WGS) entry which is preliminary data.</text>
</comment>
<evidence type="ECO:0000313" key="6">
    <source>
        <dbReference type="Proteomes" id="UP001179952"/>
    </source>
</evidence>
<dbReference type="AlphaFoldDB" id="A0AAV9AZ96"/>
<dbReference type="GO" id="GO:0015031">
    <property type="term" value="P:protein transport"/>
    <property type="evidence" value="ECO:0007669"/>
    <property type="project" value="UniProtKB-KW"/>
</dbReference>
<dbReference type="GO" id="GO:0006887">
    <property type="term" value="P:exocytosis"/>
    <property type="evidence" value="ECO:0007669"/>
    <property type="project" value="UniProtKB-KW"/>
</dbReference>
<reference evidence="5" key="2">
    <citation type="submission" date="2023-06" db="EMBL/GenBank/DDBJ databases">
        <authorList>
            <person name="Ma L."/>
            <person name="Liu K.-W."/>
            <person name="Li Z."/>
            <person name="Hsiao Y.-Y."/>
            <person name="Qi Y."/>
            <person name="Fu T."/>
            <person name="Tang G."/>
            <person name="Zhang D."/>
            <person name="Sun W.-H."/>
            <person name="Liu D.-K."/>
            <person name="Li Y."/>
            <person name="Chen G.-Z."/>
            <person name="Liu X.-D."/>
            <person name="Liao X.-Y."/>
            <person name="Jiang Y.-T."/>
            <person name="Yu X."/>
            <person name="Hao Y."/>
            <person name="Huang J."/>
            <person name="Zhao X.-W."/>
            <person name="Ke S."/>
            <person name="Chen Y.-Y."/>
            <person name="Wu W.-L."/>
            <person name="Hsu J.-L."/>
            <person name="Lin Y.-F."/>
            <person name="Huang M.-D."/>
            <person name="Li C.-Y."/>
            <person name="Huang L."/>
            <person name="Wang Z.-W."/>
            <person name="Zhao X."/>
            <person name="Zhong W.-Y."/>
            <person name="Peng D.-H."/>
            <person name="Ahmad S."/>
            <person name="Lan S."/>
            <person name="Zhang J.-S."/>
            <person name="Tsai W.-C."/>
            <person name="Van De Peer Y."/>
            <person name="Liu Z.-J."/>
        </authorList>
    </citation>
    <scope>NUCLEOTIDE SEQUENCE</scope>
    <source>
        <strain evidence="5">SCP</strain>
        <tissue evidence="5">Leaves</tissue>
    </source>
</reference>
<name>A0AAV9AZ96_ACOGR</name>
<dbReference type="Gene3D" id="1.20.1280.170">
    <property type="entry name" value="Exocyst complex component Exo70"/>
    <property type="match status" value="1"/>
</dbReference>
<dbReference type="InterPro" id="IPR004140">
    <property type="entry name" value="Exo70"/>
</dbReference>
<accession>A0AAV9AZ96</accession>
<keyword evidence="3" id="KW-0268">Exocytosis</keyword>
<dbReference type="Pfam" id="PF03081">
    <property type="entry name" value="Exo70_C"/>
    <property type="match status" value="1"/>
</dbReference>
<dbReference type="InterPro" id="IPR016159">
    <property type="entry name" value="Cullin_repeat-like_dom_sf"/>
</dbReference>
<protein>
    <recommendedName>
        <fullName evidence="3">Exocyst subunit Exo70 family protein</fullName>
    </recommendedName>
</protein>
<keyword evidence="6" id="KW-1185">Reference proteome</keyword>
<dbReference type="EMBL" id="JAUJYN010000006">
    <property type="protein sequence ID" value="KAK1269425.1"/>
    <property type="molecule type" value="Genomic_DNA"/>
</dbReference>
<organism evidence="5 6">
    <name type="scientific">Acorus gramineus</name>
    <name type="common">Dwarf sweet flag</name>
    <dbReference type="NCBI Taxonomy" id="55184"/>
    <lineage>
        <taxon>Eukaryota</taxon>
        <taxon>Viridiplantae</taxon>
        <taxon>Streptophyta</taxon>
        <taxon>Embryophyta</taxon>
        <taxon>Tracheophyta</taxon>
        <taxon>Spermatophyta</taxon>
        <taxon>Magnoliopsida</taxon>
        <taxon>Liliopsida</taxon>
        <taxon>Acoraceae</taxon>
        <taxon>Acorus</taxon>
    </lineage>
</organism>
<dbReference type="SUPFAM" id="SSF74788">
    <property type="entry name" value="Cullin repeat-like"/>
    <property type="match status" value="1"/>
</dbReference>
<evidence type="ECO:0000259" key="4">
    <source>
        <dbReference type="Pfam" id="PF03081"/>
    </source>
</evidence>
<dbReference type="GO" id="GO:0005546">
    <property type="term" value="F:phosphatidylinositol-4,5-bisphosphate binding"/>
    <property type="evidence" value="ECO:0007669"/>
    <property type="project" value="InterPro"/>
</dbReference>
<gene>
    <name evidence="5" type="ORF">QJS04_geneDACA006239</name>
</gene>
<dbReference type="PANTHER" id="PTHR12542">
    <property type="entry name" value="EXOCYST COMPLEX PROTEIN EXO70"/>
    <property type="match status" value="1"/>
</dbReference>
<evidence type="ECO:0000256" key="3">
    <source>
        <dbReference type="RuleBase" id="RU365026"/>
    </source>
</evidence>
<keyword evidence="2 3" id="KW-0813">Transport</keyword>
<dbReference type="InterPro" id="IPR046364">
    <property type="entry name" value="Exo70_C"/>
</dbReference>
<comment type="function">
    <text evidence="3">Component of the exocyst complex.</text>
</comment>
<sequence>MRTRGSELGRLLGEEWLKRKYKKVAEEAAYSYQAQAWGPLVRLLEREEGEAKDNKDAVGAVARGKLDAFMKGFNDRLRRHREGYCVPDLDLRKQITEAVAKVVVPAYAGFLRDYSLVLQVKSCVSPESIEELLGQLFDGGAAVGAVGVVVDGRRLGSGGKRFSGGRGREWRNRVEWGGSGESPEFRKPGRGNVGNV</sequence>